<evidence type="ECO:0000256" key="6">
    <source>
        <dbReference type="ARBA" id="ARBA00023054"/>
    </source>
</evidence>
<dbReference type="PANTHER" id="PTHR21502:SF8">
    <property type="entry name" value="CILIUM ASSEMBLY PROTEIN DZIP1L"/>
    <property type="match status" value="1"/>
</dbReference>
<evidence type="ECO:0000313" key="11">
    <source>
        <dbReference type="EMBL" id="NXH75754.1"/>
    </source>
</evidence>
<dbReference type="GO" id="GO:0036064">
    <property type="term" value="C:ciliary basal body"/>
    <property type="evidence" value="ECO:0007669"/>
    <property type="project" value="TreeGrafter"/>
</dbReference>
<keyword evidence="6 7" id="KW-0175">Coiled coil</keyword>
<evidence type="ECO:0000256" key="5">
    <source>
        <dbReference type="ARBA" id="ARBA00022833"/>
    </source>
</evidence>
<keyword evidence="4" id="KW-0863">Zinc-finger</keyword>
<proteinExistence type="predicted"/>
<dbReference type="Pfam" id="PF25977">
    <property type="entry name" value="DZIP1"/>
    <property type="match status" value="1"/>
</dbReference>
<feature type="domain" description="Cilium assembly protein DZIP1" evidence="10">
    <location>
        <begin position="472"/>
        <end position="545"/>
    </location>
</feature>
<evidence type="ECO:0000256" key="8">
    <source>
        <dbReference type="SAM" id="MobiDB-lite"/>
    </source>
</evidence>
<dbReference type="AlphaFoldDB" id="A0A7K9MLX2"/>
<dbReference type="OrthoDB" id="515971at2759"/>
<evidence type="ECO:0000256" key="2">
    <source>
        <dbReference type="ARBA" id="ARBA00022490"/>
    </source>
</evidence>
<dbReference type="GO" id="GO:0005737">
    <property type="term" value="C:cytoplasm"/>
    <property type="evidence" value="ECO:0007669"/>
    <property type="project" value="UniProtKB-SubCell"/>
</dbReference>
<evidence type="ECO:0000256" key="1">
    <source>
        <dbReference type="ARBA" id="ARBA00004496"/>
    </source>
</evidence>
<evidence type="ECO:0000313" key="12">
    <source>
        <dbReference type="Proteomes" id="UP000527232"/>
    </source>
</evidence>
<organism evidence="11 12">
    <name type="scientific">Oceanodroma tethys</name>
    <name type="common">Wedge-rumped storm-petrel</name>
    <name type="synonym">Hydrobates tethys</name>
    <dbReference type="NCBI Taxonomy" id="79633"/>
    <lineage>
        <taxon>Eukaryota</taxon>
        <taxon>Metazoa</taxon>
        <taxon>Chordata</taxon>
        <taxon>Craniata</taxon>
        <taxon>Vertebrata</taxon>
        <taxon>Euteleostomi</taxon>
        <taxon>Archelosauria</taxon>
        <taxon>Archosauria</taxon>
        <taxon>Dinosauria</taxon>
        <taxon>Saurischia</taxon>
        <taxon>Theropoda</taxon>
        <taxon>Coelurosauria</taxon>
        <taxon>Aves</taxon>
        <taxon>Neognathae</taxon>
        <taxon>Neoaves</taxon>
        <taxon>Aequornithes</taxon>
        <taxon>Procellariiformes</taxon>
        <taxon>Hydrobatidae</taxon>
        <taxon>Oceanodroma</taxon>
    </lineage>
</organism>
<accession>A0A7K9MLX2</accession>
<dbReference type="EMBL" id="VWZR01014534">
    <property type="protein sequence ID" value="NXH75754.1"/>
    <property type="molecule type" value="Genomic_DNA"/>
</dbReference>
<keyword evidence="5" id="KW-0862">Zinc</keyword>
<gene>
    <name evidence="11" type="primary">Dzip1l</name>
    <name evidence="11" type="ORF">HYDTET_R10395</name>
</gene>
<evidence type="ECO:0000256" key="3">
    <source>
        <dbReference type="ARBA" id="ARBA00022723"/>
    </source>
</evidence>
<dbReference type="Pfam" id="PF13815">
    <property type="entry name" value="Dzip-like_N"/>
    <property type="match status" value="1"/>
</dbReference>
<feature type="region of interest" description="Disordered" evidence="8">
    <location>
        <begin position="312"/>
        <end position="357"/>
    </location>
</feature>
<feature type="non-terminal residue" evidence="11">
    <location>
        <position position="1"/>
    </location>
</feature>
<dbReference type="InterPro" id="IPR058883">
    <property type="entry name" value="DZIP1_dom"/>
</dbReference>
<evidence type="ECO:0000259" key="9">
    <source>
        <dbReference type="Pfam" id="PF13815"/>
    </source>
</evidence>
<evidence type="ECO:0000259" key="10">
    <source>
        <dbReference type="Pfam" id="PF25977"/>
    </source>
</evidence>
<dbReference type="InterPro" id="IPR032714">
    <property type="entry name" value="DZIP1_N"/>
</dbReference>
<keyword evidence="3" id="KW-0479">Metal-binding</keyword>
<dbReference type="GO" id="GO:0008270">
    <property type="term" value="F:zinc ion binding"/>
    <property type="evidence" value="ECO:0007669"/>
    <property type="project" value="UniProtKB-KW"/>
</dbReference>
<dbReference type="PANTHER" id="PTHR21502">
    <property type="entry name" value="ZINC FINGER PROTEIN DZIP1"/>
    <property type="match status" value="1"/>
</dbReference>
<comment type="caution">
    <text evidence="11">The sequence shown here is derived from an EMBL/GenBank/DDBJ whole genome shotgun (WGS) entry which is preliminary data.</text>
</comment>
<feature type="domain" description="Cilium assembly protein DZIP1 N-terminal" evidence="9">
    <location>
        <begin position="24"/>
        <end position="144"/>
    </location>
</feature>
<feature type="coiled-coil region" evidence="7">
    <location>
        <begin position="202"/>
        <end position="265"/>
    </location>
</feature>
<reference evidence="11 12" key="1">
    <citation type="submission" date="2019-09" db="EMBL/GenBank/DDBJ databases">
        <title>Bird 10,000 Genomes (B10K) Project - Family phase.</title>
        <authorList>
            <person name="Zhang G."/>
        </authorList>
    </citation>
    <scope>NUCLEOTIDE SEQUENCE [LARGE SCALE GENOMIC DNA]</scope>
    <source>
        <strain evidence="11">B10K-DU-001-32</strain>
        <tissue evidence="11">Muscle</tissue>
    </source>
</reference>
<protein>
    <submittedName>
        <fullName evidence="11">DZI1L protein</fullName>
    </submittedName>
</protein>
<evidence type="ECO:0000256" key="7">
    <source>
        <dbReference type="SAM" id="Coils"/>
    </source>
</evidence>
<dbReference type="InterPro" id="IPR051241">
    <property type="entry name" value="DZIP_RILPL"/>
</dbReference>
<keyword evidence="2" id="KW-0963">Cytoplasm</keyword>
<sequence length="564" mass="63281">PMPGAAGMPGASPGLTIPVDIPLFRFQPRRVSVDWRRFSAIDVERVAREVDVAVLQEHIVGVTFCNLDGERCPHCGQPADPILLKVLRMAQLSIEYLLHCQERLGTSLAVHAQRLQAAHAELACTQQQAAEQAAQLRGAKEESRRWKKLIATQQLLLQAGPNTYCKVCGGKVIFHPTQSKIPTGAGRLHPCSQHLCFPGFAEKQKMKQVKQMEDEVEELKAKLQETQQQLEAEREAEKLRREQVWERARQQEEESRRDLERWKEEERMKLHEEIDGLRQVFLTAFKDVASRSSAMEGKLQELQAREAAMSNLGTLQNDDTEEARGQTPSRAEPRGKLNFSECEDNRLPMPTRSPQPATQGAKRLCVYRWPWRASAPGFPSGMFSKGWCQTWASLGSPKGQENQVVISACFCAAASAPLLPSQAPFFPAVTWEVTKVVADEESSAPTFAPDREEAALGGKQRLLEALQRNPNLLKQFRPILEEVLEEKLESMGVKRVAKGISTRTYKSLQALVRLQQQQKAEKFPGLLHLRDELVRAVMGKVRRCKKPSTTLPQQLSIIPGEVTS</sequence>
<dbReference type="Proteomes" id="UP000527232">
    <property type="component" value="Unassembled WGS sequence"/>
</dbReference>
<feature type="non-terminal residue" evidence="11">
    <location>
        <position position="564"/>
    </location>
</feature>
<evidence type="ECO:0000256" key="4">
    <source>
        <dbReference type="ARBA" id="ARBA00022771"/>
    </source>
</evidence>
<dbReference type="GO" id="GO:0060271">
    <property type="term" value="P:cilium assembly"/>
    <property type="evidence" value="ECO:0007669"/>
    <property type="project" value="TreeGrafter"/>
</dbReference>
<comment type="subcellular location">
    <subcellularLocation>
        <location evidence="1">Cytoplasm</location>
    </subcellularLocation>
</comment>
<keyword evidence="12" id="KW-1185">Reference proteome</keyword>
<name>A0A7K9MLX2_OCETE</name>